<protein>
    <submittedName>
        <fullName evidence="1">Uncharacterized protein</fullName>
    </submittedName>
</protein>
<organism evidence="1 2">
    <name type="scientific">Tumebacillus permanentifrigoris</name>
    <dbReference type="NCBI Taxonomy" id="378543"/>
    <lineage>
        <taxon>Bacteria</taxon>
        <taxon>Bacillati</taxon>
        <taxon>Bacillota</taxon>
        <taxon>Bacilli</taxon>
        <taxon>Bacillales</taxon>
        <taxon>Alicyclobacillaceae</taxon>
        <taxon>Tumebacillus</taxon>
    </lineage>
</organism>
<name>A0A316DBT0_9BACL</name>
<gene>
    <name evidence="1" type="ORF">C7459_103191</name>
</gene>
<proteinExistence type="predicted"/>
<dbReference type="AlphaFoldDB" id="A0A316DBT0"/>
<evidence type="ECO:0000313" key="1">
    <source>
        <dbReference type="EMBL" id="PWK15651.1"/>
    </source>
</evidence>
<dbReference type="RefSeq" id="WP_170119273.1">
    <property type="nucleotide sequence ID" value="NZ_QGGL01000003.1"/>
</dbReference>
<dbReference type="EMBL" id="QGGL01000003">
    <property type="protein sequence ID" value="PWK15651.1"/>
    <property type="molecule type" value="Genomic_DNA"/>
</dbReference>
<keyword evidence="2" id="KW-1185">Reference proteome</keyword>
<reference evidence="1 2" key="1">
    <citation type="submission" date="2018-05" db="EMBL/GenBank/DDBJ databases">
        <title>Genomic Encyclopedia of Type Strains, Phase IV (KMG-IV): sequencing the most valuable type-strain genomes for metagenomic binning, comparative biology and taxonomic classification.</title>
        <authorList>
            <person name="Goeker M."/>
        </authorList>
    </citation>
    <scope>NUCLEOTIDE SEQUENCE [LARGE SCALE GENOMIC DNA]</scope>
    <source>
        <strain evidence="1 2">DSM 18773</strain>
    </source>
</reference>
<comment type="caution">
    <text evidence="1">The sequence shown here is derived from an EMBL/GenBank/DDBJ whole genome shotgun (WGS) entry which is preliminary data.</text>
</comment>
<accession>A0A316DBT0</accession>
<evidence type="ECO:0000313" key="2">
    <source>
        <dbReference type="Proteomes" id="UP000245634"/>
    </source>
</evidence>
<sequence length="50" mass="5249">MEKMFDLDILVTPTVNRGGMTANASGSATDFCTGICLSTWATCGCFPQAN</sequence>
<dbReference type="Proteomes" id="UP000245634">
    <property type="component" value="Unassembled WGS sequence"/>
</dbReference>